<accession>A0ABV8NM05</accession>
<reference evidence="2" key="1">
    <citation type="journal article" date="2019" name="Int. J. Syst. Evol. Microbiol.">
        <title>The Global Catalogue of Microorganisms (GCM) 10K type strain sequencing project: providing services to taxonomists for standard genome sequencing and annotation.</title>
        <authorList>
            <consortium name="The Broad Institute Genomics Platform"/>
            <consortium name="The Broad Institute Genome Sequencing Center for Infectious Disease"/>
            <person name="Wu L."/>
            <person name="Ma J."/>
        </authorList>
    </citation>
    <scope>NUCLEOTIDE SEQUENCE [LARGE SCALE GENOMIC DNA]</scope>
    <source>
        <strain evidence="2">CCM 8689</strain>
    </source>
</reference>
<proteinExistence type="predicted"/>
<evidence type="ECO:0000313" key="1">
    <source>
        <dbReference type="EMBL" id="MFC4197861.1"/>
    </source>
</evidence>
<comment type="caution">
    <text evidence="1">The sequence shown here is derived from an EMBL/GenBank/DDBJ whole genome shotgun (WGS) entry which is preliminary data.</text>
</comment>
<gene>
    <name evidence="1" type="ORF">ACFOUY_14240</name>
</gene>
<dbReference type="RefSeq" id="WP_378961506.1">
    <property type="nucleotide sequence ID" value="NZ_JBHRXC010000016.1"/>
</dbReference>
<evidence type="ECO:0000313" key="2">
    <source>
        <dbReference type="Proteomes" id="UP001595792"/>
    </source>
</evidence>
<dbReference type="EMBL" id="JBHSBY010000129">
    <property type="protein sequence ID" value="MFC4197861.1"/>
    <property type="molecule type" value="Genomic_DNA"/>
</dbReference>
<sequence>MLNSRIISVATEISGYHHNILGGWGYLRPGLFSVGEGEVQFRDFQYSGLD</sequence>
<name>A0ABV8NM05_9SPHI</name>
<protein>
    <submittedName>
        <fullName evidence="1">Uncharacterized protein</fullName>
    </submittedName>
</protein>
<keyword evidence="2" id="KW-1185">Reference proteome</keyword>
<dbReference type="Proteomes" id="UP001595792">
    <property type="component" value="Unassembled WGS sequence"/>
</dbReference>
<organism evidence="1 2">
    <name type="scientific">Pedobacter jamesrossensis</name>
    <dbReference type="NCBI Taxonomy" id="1908238"/>
    <lineage>
        <taxon>Bacteria</taxon>
        <taxon>Pseudomonadati</taxon>
        <taxon>Bacteroidota</taxon>
        <taxon>Sphingobacteriia</taxon>
        <taxon>Sphingobacteriales</taxon>
        <taxon>Sphingobacteriaceae</taxon>
        <taxon>Pedobacter</taxon>
    </lineage>
</organism>